<evidence type="ECO:0000313" key="3">
    <source>
        <dbReference type="Proteomes" id="UP000652761"/>
    </source>
</evidence>
<evidence type="ECO:0000256" key="1">
    <source>
        <dbReference type="SAM" id="MobiDB-lite"/>
    </source>
</evidence>
<accession>A0A843VTB8</accession>
<reference evidence="2" key="1">
    <citation type="submission" date="2017-07" db="EMBL/GenBank/DDBJ databases">
        <title>Taro Niue Genome Assembly and Annotation.</title>
        <authorList>
            <person name="Atibalentja N."/>
            <person name="Keating K."/>
            <person name="Fields C.J."/>
        </authorList>
    </citation>
    <scope>NUCLEOTIDE SEQUENCE</scope>
    <source>
        <strain evidence="2">Niue_2</strain>
        <tissue evidence="2">Leaf</tissue>
    </source>
</reference>
<proteinExistence type="predicted"/>
<feature type="non-terminal residue" evidence="2">
    <location>
        <position position="136"/>
    </location>
</feature>
<sequence length="136" mass="14697">GLVKTSLGSPKKVAELPPRSPSSGFLDELHSKGTMGKPSPLLQPPSCRSRCPDQAPMGSDLRVLRWGFLTVFLLGSEKLASTSLDARISVGVHVWTLTPDKRPGLDAKTHYLLRCTGVVGDTPLEETVESNFERGE</sequence>
<dbReference type="AlphaFoldDB" id="A0A843VTB8"/>
<feature type="region of interest" description="Disordered" evidence="1">
    <location>
        <begin position="1"/>
        <end position="54"/>
    </location>
</feature>
<protein>
    <submittedName>
        <fullName evidence="2">Uncharacterized protein</fullName>
    </submittedName>
</protein>
<dbReference type="Proteomes" id="UP000652761">
    <property type="component" value="Unassembled WGS sequence"/>
</dbReference>
<keyword evidence="3" id="KW-1185">Reference proteome</keyword>
<name>A0A843VTB8_COLES</name>
<evidence type="ECO:0000313" key="2">
    <source>
        <dbReference type="EMBL" id="MQL99968.1"/>
    </source>
</evidence>
<comment type="caution">
    <text evidence="2">The sequence shown here is derived from an EMBL/GenBank/DDBJ whole genome shotgun (WGS) entry which is preliminary data.</text>
</comment>
<gene>
    <name evidence="2" type="ORF">Taro_032705</name>
</gene>
<dbReference type="EMBL" id="NMUH01002437">
    <property type="protein sequence ID" value="MQL99968.1"/>
    <property type="molecule type" value="Genomic_DNA"/>
</dbReference>
<organism evidence="2 3">
    <name type="scientific">Colocasia esculenta</name>
    <name type="common">Wild taro</name>
    <name type="synonym">Arum esculentum</name>
    <dbReference type="NCBI Taxonomy" id="4460"/>
    <lineage>
        <taxon>Eukaryota</taxon>
        <taxon>Viridiplantae</taxon>
        <taxon>Streptophyta</taxon>
        <taxon>Embryophyta</taxon>
        <taxon>Tracheophyta</taxon>
        <taxon>Spermatophyta</taxon>
        <taxon>Magnoliopsida</taxon>
        <taxon>Liliopsida</taxon>
        <taxon>Araceae</taxon>
        <taxon>Aroideae</taxon>
        <taxon>Colocasieae</taxon>
        <taxon>Colocasia</taxon>
    </lineage>
</organism>